<dbReference type="GO" id="GO:0000956">
    <property type="term" value="P:nuclear-transcribed mRNA catabolic process"/>
    <property type="evidence" value="ECO:0007669"/>
    <property type="project" value="TreeGrafter"/>
</dbReference>
<protein>
    <recommendedName>
        <fullName evidence="3">Xrn1 N-terminal domain-containing protein</fullName>
    </recommendedName>
</protein>
<evidence type="ECO:0000313" key="5">
    <source>
        <dbReference type="Proteomes" id="UP000002009"/>
    </source>
</evidence>
<feature type="domain" description="Xrn1 N-terminal" evidence="3">
    <location>
        <begin position="43"/>
        <end position="222"/>
    </location>
</feature>
<dbReference type="AlphaFoldDB" id="C1E7G3"/>
<dbReference type="EMBL" id="CP001326">
    <property type="protein sequence ID" value="ACO63603.1"/>
    <property type="molecule type" value="Genomic_DNA"/>
</dbReference>
<dbReference type="GO" id="GO:0004534">
    <property type="term" value="F:5'-3' RNA exonuclease activity"/>
    <property type="evidence" value="ECO:0007669"/>
    <property type="project" value="TreeGrafter"/>
</dbReference>
<dbReference type="PANTHER" id="PTHR12341">
    <property type="entry name" value="5'-&gt;3' EXORIBONUCLEASE"/>
    <property type="match status" value="1"/>
</dbReference>
<evidence type="ECO:0000256" key="2">
    <source>
        <dbReference type="SAM" id="MobiDB-lite"/>
    </source>
</evidence>
<sequence>MQDAYADSFTSAFKPLPRRADKGRDSRDAGDGDNEGRVGVPGSYDHVYIDVNNVLHVAAHHTKTEKAFFMKLFALLDLNMRRTKPQYTVTLALDGPAPIAKTITQRRRRIRLSSGEKVPLSEDPARLLKIGLTPGSTLSLKIDRALEYYAATRLLSRNSLPRGLLFEISGTRVPGEGEVKILRSMKARVSNPKFDGHSHLIVSEDSDALLLAMTAAPADTFVLSSKLVFSVRSFNSALANQLPPGVALDGARRDFVALAVMMGNDYLPGSRFGVKYSWRAYVQLRSGERSNKWADDGGEGGGNVPSPSSKVAWGRYRDSPLFPAPDPLLDAPLFPGERRPGKMRRGGFGESRVYEEGKLAFRLPPPVNWEMLRDFARVLADPEYVEWQVNDGLRPRADVQRAINAAAAAAATLNQTIDLEDDEDGPDDQLIDALIDDEDESVQKEPSFSLIPGVAGVVRAKLDPLRSARRAYEYIHGVGWVLEMYYGGACLDYGYHFQYSPREHNQGIAAAIDKKALDANAFTAGTTAFKATKAKNTTDVAAAAAAAAAANAAAAQGSSGSGSGGASRIPPPAVDIADFLTLPLSYDPTLDPLRDRERAAVAYLNRYPITPLAYSLAVIPRGGRAMLAKGVRPLVDQGSPVHHLFKDDYCVTCIKHRIAAGPLERVIQQESGNGAGSGGSMGTASAKGNGIVGGAMLAQAATSRERLSVG</sequence>
<dbReference type="GO" id="GO:0005634">
    <property type="term" value="C:nucleus"/>
    <property type="evidence" value="ECO:0007669"/>
    <property type="project" value="TreeGrafter"/>
</dbReference>
<keyword evidence="5" id="KW-1185">Reference proteome</keyword>
<dbReference type="Pfam" id="PF03159">
    <property type="entry name" value="XRN_N"/>
    <property type="match status" value="1"/>
</dbReference>
<proteinExistence type="inferred from homology"/>
<dbReference type="InterPro" id="IPR027073">
    <property type="entry name" value="5_3_exoribonuclease"/>
</dbReference>
<feature type="region of interest" description="Disordered" evidence="2">
    <location>
        <begin position="1"/>
        <end position="39"/>
    </location>
</feature>
<dbReference type="Proteomes" id="UP000002009">
    <property type="component" value="Chromosome 5"/>
</dbReference>
<evidence type="ECO:0000256" key="1">
    <source>
        <dbReference type="ARBA" id="ARBA00038299"/>
    </source>
</evidence>
<dbReference type="eggNOG" id="KOG2045">
    <property type="taxonomic scope" value="Eukaryota"/>
</dbReference>
<dbReference type="STRING" id="296587.C1E7G3"/>
<dbReference type="PANTHER" id="PTHR12341:SF7">
    <property type="entry name" value="5'-3' EXORIBONUCLEASE 1"/>
    <property type="match status" value="1"/>
</dbReference>
<dbReference type="RefSeq" id="XP_002502345.1">
    <property type="nucleotide sequence ID" value="XM_002502299.1"/>
</dbReference>
<gene>
    <name evidence="4" type="ORF">MICPUN_100794</name>
</gene>
<accession>C1E7G3</accession>
<feature type="compositionally biased region" description="Basic and acidic residues" evidence="2">
    <location>
        <begin position="18"/>
        <end position="36"/>
    </location>
</feature>
<name>C1E7G3_MICCC</name>
<dbReference type="InParanoid" id="C1E7G3"/>
<dbReference type="OrthoDB" id="496718at2759"/>
<comment type="similarity">
    <text evidence="1">Belongs to the 5'-3' exonuclease family.</text>
</comment>
<organism evidence="4 5">
    <name type="scientific">Micromonas commoda (strain RCC299 / NOUM17 / CCMP2709)</name>
    <name type="common">Picoplanktonic green alga</name>
    <dbReference type="NCBI Taxonomy" id="296587"/>
    <lineage>
        <taxon>Eukaryota</taxon>
        <taxon>Viridiplantae</taxon>
        <taxon>Chlorophyta</taxon>
        <taxon>Mamiellophyceae</taxon>
        <taxon>Mamiellales</taxon>
        <taxon>Mamiellaceae</taxon>
        <taxon>Micromonas</taxon>
    </lineage>
</organism>
<evidence type="ECO:0000259" key="3">
    <source>
        <dbReference type="Pfam" id="PF03159"/>
    </source>
</evidence>
<dbReference type="InterPro" id="IPR004859">
    <property type="entry name" value="Xrn1_N"/>
</dbReference>
<dbReference type="Gene3D" id="3.40.50.12390">
    <property type="match status" value="1"/>
</dbReference>
<evidence type="ECO:0000313" key="4">
    <source>
        <dbReference type="EMBL" id="ACO63603.1"/>
    </source>
</evidence>
<dbReference type="GeneID" id="8244002"/>
<dbReference type="GO" id="GO:0003723">
    <property type="term" value="F:RNA binding"/>
    <property type="evidence" value="ECO:0007669"/>
    <property type="project" value="TreeGrafter"/>
</dbReference>
<reference evidence="4 5" key="1">
    <citation type="journal article" date="2009" name="Science">
        <title>Green evolution and dynamic adaptations revealed by genomes of the marine picoeukaryotes Micromonas.</title>
        <authorList>
            <person name="Worden A.Z."/>
            <person name="Lee J.H."/>
            <person name="Mock T."/>
            <person name="Rouze P."/>
            <person name="Simmons M.P."/>
            <person name="Aerts A.L."/>
            <person name="Allen A.E."/>
            <person name="Cuvelier M.L."/>
            <person name="Derelle E."/>
            <person name="Everett M.V."/>
            <person name="Foulon E."/>
            <person name="Grimwood J."/>
            <person name="Gundlach H."/>
            <person name="Henrissat B."/>
            <person name="Napoli C."/>
            <person name="McDonald S.M."/>
            <person name="Parker M.S."/>
            <person name="Rombauts S."/>
            <person name="Salamov A."/>
            <person name="Von Dassow P."/>
            <person name="Badger J.H."/>
            <person name="Coutinho P.M."/>
            <person name="Demir E."/>
            <person name="Dubchak I."/>
            <person name="Gentemann C."/>
            <person name="Eikrem W."/>
            <person name="Gready J.E."/>
            <person name="John U."/>
            <person name="Lanier W."/>
            <person name="Lindquist E.A."/>
            <person name="Lucas S."/>
            <person name="Mayer K.F."/>
            <person name="Moreau H."/>
            <person name="Not F."/>
            <person name="Otillar R."/>
            <person name="Panaud O."/>
            <person name="Pangilinan J."/>
            <person name="Paulsen I."/>
            <person name="Piegu B."/>
            <person name="Poliakov A."/>
            <person name="Robbens S."/>
            <person name="Schmutz J."/>
            <person name="Toulza E."/>
            <person name="Wyss T."/>
            <person name="Zelensky A."/>
            <person name="Zhou K."/>
            <person name="Armbrust E.V."/>
            <person name="Bhattacharya D."/>
            <person name="Goodenough U.W."/>
            <person name="Van de Peer Y."/>
            <person name="Grigoriev I.V."/>
        </authorList>
    </citation>
    <scope>NUCLEOTIDE SEQUENCE [LARGE SCALE GENOMIC DNA]</scope>
    <source>
        <strain evidence="5">RCC299 / NOUM17</strain>
    </source>
</reference>
<dbReference type="KEGG" id="mis:MICPUN_100794"/>